<accession>K2P493</accession>
<keyword evidence="2" id="KW-1185">Reference proteome</keyword>
<reference evidence="1 2" key="1">
    <citation type="journal article" date="2012" name="J. Bacteriol.">
        <title>Genome Sequence of Nitratireductor indicus Type Strain C115.</title>
        <authorList>
            <person name="Lai Q."/>
            <person name="Li G."/>
            <person name="Yu Z."/>
            <person name="Shao Z."/>
        </authorList>
    </citation>
    <scope>NUCLEOTIDE SEQUENCE [LARGE SCALE GENOMIC DNA]</scope>
    <source>
        <strain evidence="1 2">C115</strain>
    </source>
</reference>
<gene>
    <name evidence="1" type="ORF">NA8A_11525</name>
</gene>
<dbReference type="OrthoDB" id="1910498at2"/>
<comment type="caution">
    <text evidence="1">The sequence shown here is derived from an EMBL/GenBank/DDBJ whole genome shotgun (WGS) entry which is preliminary data.</text>
</comment>
<sequence>MEARAGEETRRAYLEGHAEAEITALMAAEVALKIPERQERGVRHIDDLWRIEDFMNALTNEGIVIGKAECPMQ</sequence>
<evidence type="ECO:0000313" key="1">
    <source>
        <dbReference type="EMBL" id="EKF42176.1"/>
    </source>
</evidence>
<dbReference type="EMBL" id="AMSI01000007">
    <property type="protein sequence ID" value="EKF42176.1"/>
    <property type="molecule type" value="Genomic_DNA"/>
</dbReference>
<protein>
    <submittedName>
        <fullName evidence="1">Uncharacterized protein</fullName>
    </submittedName>
</protein>
<name>K2P493_9HYPH</name>
<dbReference type="RefSeq" id="WP_009450465.1">
    <property type="nucleotide sequence ID" value="NZ_AMSI01000007.1"/>
</dbReference>
<proteinExistence type="predicted"/>
<dbReference type="AlphaFoldDB" id="K2P493"/>
<organism evidence="1 2">
    <name type="scientific">Nitratireductor indicus C115</name>
    <dbReference type="NCBI Taxonomy" id="1231190"/>
    <lineage>
        <taxon>Bacteria</taxon>
        <taxon>Pseudomonadati</taxon>
        <taxon>Pseudomonadota</taxon>
        <taxon>Alphaproteobacteria</taxon>
        <taxon>Hyphomicrobiales</taxon>
        <taxon>Phyllobacteriaceae</taxon>
        <taxon>Nitratireductor</taxon>
    </lineage>
</organism>
<dbReference type="STRING" id="721133.SAMN05216176_107197"/>
<evidence type="ECO:0000313" key="2">
    <source>
        <dbReference type="Proteomes" id="UP000007374"/>
    </source>
</evidence>
<dbReference type="PATRIC" id="fig|1231190.3.peg.2399"/>
<dbReference type="Proteomes" id="UP000007374">
    <property type="component" value="Unassembled WGS sequence"/>
</dbReference>